<dbReference type="InterPro" id="IPR036663">
    <property type="entry name" value="Fumarylacetoacetase_C_sf"/>
</dbReference>
<accession>A0A248TNX4</accession>
<dbReference type="PANTHER" id="PTHR11820">
    <property type="entry name" value="ACYLPYRUVASE"/>
    <property type="match status" value="1"/>
</dbReference>
<dbReference type="Gene3D" id="3.90.850.10">
    <property type="entry name" value="Fumarylacetoacetase-like, C-terminal domain"/>
    <property type="match status" value="1"/>
</dbReference>
<dbReference type="EMBL" id="CP022983">
    <property type="protein sequence ID" value="ASV69923.1"/>
    <property type="molecule type" value="Genomic_DNA"/>
</dbReference>
<dbReference type="SUPFAM" id="SSF56529">
    <property type="entry name" value="FAH"/>
    <property type="match status" value="1"/>
</dbReference>
<dbReference type="GO" id="GO:0016853">
    <property type="term" value="F:isomerase activity"/>
    <property type="evidence" value="ECO:0007669"/>
    <property type="project" value="UniProtKB-ARBA"/>
</dbReference>
<dbReference type="AlphaFoldDB" id="A0A248TNX4"/>
<dbReference type="InterPro" id="IPR011234">
    <property type="entry name" value="Fumarylacetoacetase-like_C"/>
</dbReference>
<proteinExistence type="inferred from homology"/>
<dbReference type="Proteomes" id="UP000215137">
    <property type="component" value="Chromosome"/>
</dbReference>
<organism evidence="4 5">
    <name type="scientific">Cytobacillus kochii</name>
    <dbReference type="NCBI Taxonomy" id="859143"/>
    <lineage>
        <taxon>Bacteria</taxon>
        <taxon>Bacillati</taxon>
        <taxon>Bacillota</taxon>
        <taxon>Bacilli</taxon>
        <taxon>Bacillales</taxon>
        <taxon>Bacillaceae</taxon>
        <taxon>Cytobacillus</taxon>
    </lineage>
</organism>
<evidence type="ECO:0000256" key="2">
    <source>
        <dbReference type="ARBA" id="ARBA00022723"/>
    </source>
</evidence>
<dbReference type="GO" id="GO:0018773">
    <property type="term" value="F:acetylpyruvate hydrolase activity"/>
    <property type="evidence" value="ECO:0007669"/>
    <property type="project" value="TreeGrafter"/>
</dbReference>
<evidence type="ECO:0000313" key="5">
    <source>
        <dbReference type="Proteomes" id="UP000215137"/>
    </source>
</evidence>
<dbReference type="Pfam" id="PF01557">
    <property type="entry name" value="FAA_hydrolase"/>
    <property type="match status" value="1"/>
</dbReference>
<keyword evidence="5" id="KW-1185">Reference proteome</keyword>
<dbReference type="FunFam" id="3.90.850.10:FF:000002">
    <property type="entry name" value="2-hydroxyhepta-2,4-diene-1,7-dioate isomerase"/>
    <property type="match status" value="1"/>
</dbReference>
<keyword evidence="2" id="KW-0479">Metal-binding</keyword>
<dbReference type="GO" id="GO:0046872">
    <property type="term" value="F:metal ion binding"/>
    <property type="evidence" value="ECO:0007669"/>
    <property type="project" value="UniProtKB-KW"/>
</dbReference>
<sequence>MVLPLQEAAQNKGVPLPEDLVDAIGHEKWSDTFIQELISDESESTLLIALEDIQLKAPIPRPKKNVFCVGKNYAEHAIEMGSSADIPKEMIVFTKSPTTVAAPDEEIPHYQQLTEMLDYEGEVGVIIGKKGKEIEEAEALDYVFGYTIINDITARDIQSKHKQYFLGKSLDQSCPIGPWIVGKEELTNPNDLRITTKVNGEVRQDSHTSKFIFPIEKIIHILSKGMTLEPGDIIATGTPAGVGNGFKPPRFLKPGDHIEITVEGVGQLSNTIMSIN</sequence>
<comment type="similarity">
    <text evidence="1">Belongs to the FAH family.</text>
</comment>
<feature type="domain" description="Fumarylacetoacetase-like C-terminal" evidence="3">
    <location>
        <begin position="66"/>
        <end position="272"/>
    </location>
</feature>
<gene>
    <name evidence="4" type="ORF">CKF48_02325</name>
</gene>
<name>A0A248TNX4_9BACI</name>
<dbReference type="KEGG" id="bko:CKF48_02325"/>
<dbReference type="OrthoDB" id="9805307at2"/>
<reference evidence="4 5" key="1">
    <citation type="submission" date="2017-08" db="EMBL/GenBank/DDBJ databases">
        <title>Complete Genome Sequence of Bacillus kochii Oregon-R-modENCODE STRAIN BDGP4, isolated from Drosophila melanogaster gut.</title>
        <authorList>
            <person name="Wan K.H."/>
            <person name="Yu C."/>
            <person name="Park S."/>
            <person name="Hammonds A.S."/>
            <person name="Booth B.W."/>
            <person name="Celniker S.E."/>
        </authorList>
    </citation>
    <scope>NUCLEOTIDE SEQUENCE [LARGE SCALE GENOMIC DNA]</scope>
    <source>
        <strain evidence="4 5">BDGP4</strain>
    </source>
</reference>
<dbReference type="PANTHER" id="PTHR11820:SF7">
    <property type="entry name" value="ACYLPYRUVASE FAHD1, MITOCHONDRIAL"/>
    <property type="match status" value="1"/>
</dbReference>
<dbReference type="GO" id="GO:0019752">
    <property type="term" value="P:carboxylic acid metabolic process"/>
    <property type="evidence" value="ECO:0007669"/>
    <property type="project" value="UniProtKB-ARBA"/>
</dbReference>
<protein>
    <recommendedName>
        <fullName evidence="3">Fumarylacetoacetase-like C-terminal domain-containing protein</fullName>
    </recommendedName>
</protein>
<evidence type="ECO:0000313" key="4">
    <source>
        <dbReference type="EMBL" id="ASV69923.1"/>
    </source>
</evidence>
<evidence type="ECO:0000259" key="3">
    <source>
        <dbReference type="Pfam" id="PF01557"/>
    </source>
</evidence>
<evidence type="ECO:0000256" key="1">
    <source>
        <dbReference type="ARBA" id="ARBA00010211"/>
    </source>
</evidence>